<evidence type="ECO:0000256" key="3">
    <source>
        <dbReference type="ARBA" id="ARBA00022833"/>
    </source>
</evidence>
<organism evidence="9">
    <name type="scientific">Candida tenuis (strain ATCC 10573 / BCRC 21748 / CBS 615 / JCM 9827 / NBRC 10315 / NRRL Y-1498 / VKM Y-70)</name>
    <name type="common">Yeast</name>
    <name type="synonym">Yamadazyma tenuis</name>
    <dbReference type="NCBI Taxonomy" id="590646"/>
    <lineage>
        <taxon>Eukaryota</taxon>
        <taxon>Fungi</taxon>
        <taxon>Dikarya</taxon>
        <taxon>Ascomycota</taxon>
        <taxon>Saccharomycotina</taxon>
        <taxon>Pichiomycetes</taxon>
        <taxon>Debaryomycetaceae</taxon>
        <taxon>Yamadazyma</taxon>
    </lineage>
</organism>
<dbReference type="PROSITE" id="PS51999">
    <property type="entry name" value="ZF_GRF"/>
    <property type="match status" value="1"/>
</dbReference>
<dbReference type="eggNOG" id="ENOG502QUQ4">
    <property type="taxonomic scope" value="Eukaryota"/>
</dbReference>
<dbReference type="AlphaFoldDB" id="G3BBW6"/>
<evidence type="ECO:0000259" key="6">
    <source>
        <dbReference type="PROSITE" id="PS51471"/>
    </source>
</evidence>
<keyword evidence="3" id="KW-0862">Zinc</keyword>
<dbReference type="PANTHER" id="PTHR31212:SF4">
    <property type="entry name" value="ALPHA-KETOGLUTARATE-DEPENDENT DIOXYGENASE ALKB HOMOLOG 3"/>
    <property type="match status" value="1"/>
</dbReference>
<accession>G3BBW6</accession>
<dbReference type="HOGENOM" id="CLU_026011_0_0_1"/>
<feature type="region of interest" description="Disordered" evidence="5">
    <location>
        <begin position="55"/>
        <end position="83"/>
    </location>
</feature>
<dbReference type="SUPFAM" id="SSF51197">
    <property type="entry name" value="Clavaminate synthase-like"/>
    <property type="match status" value="1"/>
</dbReference>
<dbReference type="GeneID" id="18249579"/>
<evidence type="ECO:0000256" key="4">
    <source>
        <dbReference type="PROSITE-ProRule" id="PRU01343"/>
    </source>
</evidence>
<feature type="domain" description="Fe2OG dioxygenase" evidence="6">
    <location>
        <begin position="206"/>
        <end position="311"/>
    </location>
</feature>
<evidence type="ECO:0000313" key="8">
    <source>
        <dbReference type="EMBL" id="EGV60098.1"/>
    </source>
</evidence>
<dbReference type="GO" id="GO:0008270">
    <property type="term" value="F:zinc ion binding"/>
    <property type="evidence" value="ECO:0007669"/>
    <property type="project" value="UniProtKB-KW"/>
</dbReference>
<feature type="compositionally biased region" description="Polar residues" evidence="5">
    <location>
        <begin position="55"/>
        <end position="66"/>
    </location>
</feature>
<gene>
    <name evidence="8" type="ORF">CANTEDRAFT_131964</name>
</gene>
<sequence>MKTSEKLRILGLEYPDANKEVLRELLVACDDSLVQMRLILDQSFQRVKNATSPQYQSSVDSMLGSSSKKRKVDPHAPPRDSRSKVVMLHTEDQVREALHPYVSLHRNFLPREDADKVLVALMNNKHRYNAQQFYLFDQVCKTKSRSAFYYVPEDFVIETARYNGIIGELIPFDESLTAAAKLMNKYVNERVIPHYKRLEFQQPKYSISGCVVNYFPQLSDDLGWHSDRLQSMGPQNYIGSISFGSTREFRLRRHSNPSVIYSIHIPHNGMLLMHPGCQELFKHCVNSIKVPLQLHPICGVERYSVTFRDYPEEFTKHVPKCKCGIPMVLRRSFKTAADKNFGKYYWSCENTYQNKDCKEFHWADFTNHKNKMRSQNDASVSQWKAT</sequence>
<evidence type="ECO:0000256" key="2">
    <source>
        <dbReference type="ARBA" id="ARBA00022771"/>
    </source>
</evidence>
<dbReference type="InterPro" id="IPR010666">
    <property type="entry name" value="Znf_GRF"/>
</dbReference>
<dbReference type="STRING" id="590646.G3BBW6"/>
<dbReference type="InterPro" id="IPR005123">
    <property type="entry name" value="Oxoglu/Fe-dep_dioxygenase_dom"/>
</dbReference>
<keyword evidence="9" id="KW-1185">Reference proteome</keyword>
<evidence type="ECO:0000256" key="1">
    <source>
        <dbReference type="ARBA" id="ARBA00022723"/>
    </source>
</evidence>
<proteinExistence type="predicted"/>
<dbReference type="RefSeq" id="XP_006689312.1">
    <property type="nucleotide sequence ID" value="XM_006689249.1"/>
</dbReference>
<dbReference type="EMBL" id="GL996528">
    <property type="protein sequence ID" value="EGV60098.1"/>
    <property type="molecule type" value="Genomic_DNA"/>
</dbReference>
<dbReference type="InterPro" id="IPR032854">
    <property type="entry name" value="ALKBH3"/>
</dbReference>
<evidence type="ECO:0000259" key="7">
    <source>
        <dbReference type="PROSITE" id="PS51999"/>
    </source>
</evidence>
<dbReference type="GO" id="GO:0006307">
    <property type="term" value="P:DNA alkylation repair"/>
    <property type="evidence" value="ECO:0007669"/>
    <property type="project" value="InterPro"/>
</dbReference>
<reference evidence="8 9" key="1">
    <citation type="journal article" date="2011" name="Proc. Natl. Acad. Sci. U.S.A.">
        <title>Comparative genomics of xylose-fermenting fungi for enhanced biofuel production.</title>
        <authorList>
            <person name="Wohlbach D.J."/>
            <person name="Kuo A."/>
            <person name="Sato T.K."/>
            <person name="Potts K.M."/>
            <person name="Salamov A.A."/>
            <person name="LaButti K.M."/>
            <person name="Sun H."/>
            <person name="Clum A."/>
            <person name="Pangilinan J.L."/>
            <person name="Lindquist E.A."/>
            <person name="Lucas S."/>
            <person name="Lapidus A."/>
            <person name="Jin M."/>
            <person name="Gunawan C."/>
            <person name="Balan V."/>
            <person name="Dale B.E."/>
            <person name="Jeffries T.W."/>
            <person name="Zinkel R."/>
            <person name="Barry K.W."/>
            <person name="Grigoriev I.V."/>
            <person name="Gasch A.P."/>
        </authorList>
    </citation>
    <scope>NUCLEOTIDE SEQUENCE [LARGE SCALE GENOMIC DNA]</scope>
    <source>
        <strain evidence="9">ATCC 10573 / BCRC 21748 / CBS 615 / JCM 9827 / NBRC 10315 / NRRL Y-1498 / VKM Y-70</strain>
    </source>
</reference>
<dbReference type="Gene3D" id="2.60.120.590">
    <property type="entry name" value="Alpha-ketoglutarate-dependent dioxygenase AlkB-like"/>
    <property type="match status" value="1"/>
</dbReference>
<dbReference type="GO" id="GO:0051213">
    <property type="term" value="F:dioxygenase activity"/>
    <property type="evidence" value="ECO:0007669"/>
    <property type="project" value="InterPro"/>
</dbReference>
<keyword evidence="1" id="KW-0479">Metal-binding</keyword>
<feature type="domain" description="GRF-type" evidence="7">
    <location>
        <begin position="321"/>
        <end position="366"/>
    </location>
</feature>
<dbReference type="PANTHER" id="PTHR31212">
    <property type="entry name" value="ALPHA-KETOGLUTARATE-DEPENDENT DIOXYGENASE ALKB HOMOLOG 3"/>
    <property type="match status" value="1"/>
</dbReference>
<dbReference type="PROSITE" id="PS51471">
    <property type="entry name" value="FE2OG_OXY"/>
    <property type="match status" value="1"/>
</dbReference>
<keyword evidence="2 4" id="KW-0863">Zinc-finger</keyword>
<dbReference type="Pfam" id="PF13532">
    <property type="entry name" value="2OG-FeII_Oxy_2"/>
    <property type="match status" value="1"/>
</dbReference>
<evidence type="ECO:0000313" key="9">
    <source>
        <dbReference type="Proteomes" id="UP000000707"/>
    </source>
</evidence>
<dbReference type="InterPro" id="IPR027450">
    <property type="entry name" value="AlkB-like"/>
</dbReference>
<dbReference type="Proteomes" id="UP000000707">
    <property type="component" value="Unassembled WGS sequence"/>
</dbReference>
<evidence type="ECO:0000256" key="5">
    <source>
        <dbReference type="SAM" id="MobiDB-lite"/>
    </source>
</evidence>
<dbReference type="OrthoDB" id="545910at2759"/>
<dbReference type="KEGG" id="cten:18249579"/>
<name>G3BBW6_CANTC</name>
<protein>
    <submittedName>
        <fullName evidence="8">Uncharacterized protein</fullName>
    </submittedName>
</protein>
<feature type="compositionally biased region" description="Basic and acidic residues" evidence="5">
    <location>
        <begin position="73"/>
        <end position="83"/>
    </location>
</feature>
<dbReference type="InterPro" id="IPR037151">
    <property type="entry name" value="AlkB-like_sf"/>
</dbReference>